<accession>A0A839GLA7</accession>
<keyword evidence="4 5" id="KW-0472">Membrane</keyword>
<keyword evidence="8" id="KW-1185">Reference proteome</keyword>
<dbReference type="GO" id="GO:0006508">
    <property type="term" value="P:proteolysis"/>
    <property type="evidence" value="ECO:0007669"/>
    <property type="project" value="InterPro"/>
</dbReference>
<evidence type="ECO:0000256" key="4">
    <source>
        <dbReference type="ARBA" id="ARBA00023136"/>
    </source>
</evidence>
<evidence type="ECO:0000259" key="6">
    <source>
        <dbReference type="PROSITE" id="PS50929"/>
    </source>
</evidence>
<feature type="transmembrane region" description="Helical" evidence="5">
    <location>
        <begin position="158"/>
        <end position="176"/>
    </location>
</feature>
<dbReference type="InterPro" id="IPR036640">
    <property type="entry name" value="ABC1_TM_sf"/>
</dbReference>
<dbReference type="Pfam" id="PF00664">
    <property type="entry name" value="ABC_membrane"/>
    <property type="match status" value="1"/>
</dbReference>
<sequence>MLGIAETAEKIGFKTTGAKVEAKQLRELVLPCILHWDQNHFVVLYKIKSNKYTVADPAKGIITYSLEELIQHWSSQQTSKGNFGVVLLLEPTPALYQEEDEWSTKVSFVLFFGYLFRYKKLLLQLALGFAVGSLLQLILPFLTQSVVDVGINTNNLDFIYIVLIAQFMLLVGRMSVDFIRSWILLHISTRLNVSVLSLFLSKLMRLPISFFDTKQVGGIMQRMGDQKRIESFLTGQSLRWRSLCLIW</sequence>
<keyword evidence="3 5" id="KW-1133">Transmembrane helix</keyword>
<dbReference type="AlphaFoldDB" id="A0A839GLA7"/>
<dbReference type="InterPro" id="IPR005074">
    <property type="entry name" value="Peptidase_C39"/>
</dbReference>
<organism evidence="7 8">
    <name type="scientific">Rufibacter quisquiliarum</name>
    <dbReference type="NCBI Taxonomy" id="1549639"/>
    <lineage>
        <taxon>Bacteria</taxon>
        <taxon>Pseudomonadati</taxon>
        <taxon>Bacteroidota</taxon>
        <taxon>Cytophagia</taxon>
        <taxon>Cytophagales</taxon>
        <taxon>Hymenobacteraceae</taxon>
        <taxon>Rufibacter</taxon>
    </lineage>
</organism>
<dbReference type="EMBL" id="JACJIQ010000008">
    <property type="protein sequence ID" value="MBA9077599.1"/>
    <property type="molecule type" value="Genomic_DNA"/>
</dbReference>
<dbReference type="SUPFAM" id="SSF90123">
    <property type="entry name" value="ABC transporter transmembrane region"/>
    <property type="match status" value="1"/>
</dbReference>
<protein>
    <submittedName>
        <fullName evidence="7">ABC-type bacteriocin/lantibiotic exporter with double-glycine peptidase domain</fullName>
    </submittedName>
</protein>
<comment type="subcellular location">
    <subcellularLocation>
        <location evidence="1">Cell membrane</location>
        <topology evidence="1">Multi-pass membrane protein</topology>
    </subcellularLocation>
</comment>
<evidence type="ECO:0000313" key="7">
    <source>
        <dbReference type="EMBL" id="MBA9077599.1"/>
    </source>
</evidence>
<keyword evidence="2 5" id="KW-0812">Transmembrane</keyword>
<proteinExistence type="predicted"/>
<dbReference type="GO" id="GO:0005524">
    <property type="term" value="F:ATP binding"/>
    <property type="evidence" value="ECO:0007669"/>
    <property type="project" value="InterPro"/>
</dbReference>
<gene>
    <name evidence="7" type="ORF">FHS90_002317</name>
</gene>
<evidence type="ECO:0000256" key="3">
    <source>
        <dbReference type="ARBA" id="ARBA00022989"/>
    </source>
</evidence>
<dbReference type="Gene3D" id="1.20.1560.10">
    <property type="entry name" value="ABC transporter type 1, transmembrane domain"/>
    <property type="match status" value="1"/>
</dbReference>
<evidence type="ECO:0000256" key="2">
    <source>
        <dbReference type="ARBA" id="ARBA00022692"/>
    </source>
</evidence>
<dbReference type="Gene3D" id="3.90.70.10">
    <property type="entry name" value="Cysteine proteinases"/>
    <property type="match status" value="1"/>
</dbReference>
<feature type="transmembrane region" description="Helical" evidence="5">
    <location>
        <begin position="121"/>
        <end position="138"/>
    </location>
</feature>
<evidence type="ECO:0000256" key="5">
    <source>
        <dbReference type="SAM" id="Phobius"/>
    </source>
</evidence>
<dbReference type="GO" id="GO:0140359">
    <property type="term" value="F:ABC-type transporter activity"/>
    <property type="evidence" value="ECO:0007669"/>
    <property type="project" value="InterPro"/>
</dbReference>
<dbReference type="PROSITE" id="PS50929">
    <property type="entry name" value="ABC_TM1F"/>
    <property type="match status" value="1"/>
</dbReference>
<dbReference type="Pfam" id="PF03412">
    <property type="entry name" value="Peptidase_C39"/>
    <property type="match status" value="1"/>
</dbReference>
<evidence type="ECO:0000256" key="1">
    <source>
        <dbReference type="ARBA" id="ARBA00004651"/>
    </source>
</evidence>
<dbReference type="GO" id="GO:0005886">
    <property type="term" value="C:plasma membrane"/>
    <property type="evidence" value="ECO:0007669"/>
    <property type="project" value="UniProtKB-SubCell"/>
</dbReference>
<evidence type="ECO:0000313" key="8">
    <source>
        <dbReference type="Proteomes" id="UP000563094"/>
    </source>
</evidence>
<reference evidence="7 8" key="1">
    <citation type="submission" date="2020-08" db="EMBL/GenBank/DDBJ databases">
        <title>Genomic Encyclopedia of Type Strains, Phase IV (KMG-IV): sequencing the most valuable type-strain genomes for metagenomic binning, comparative biology and taxonomic classification.</title>
        <authorList>
            <person name="Goeker M."/>
        </authorList>
    </citation>
    <scope>NUCLEOTIDE SEQUENCE [LARGE SCALE GENOMIC DNA]</scope>
    <source>
        <strain evidence="7 8">DSM 29854</strain>
    </source>
</reference>
<dbReference type="Proteomes" id="UP000563094">
    <property type="component" value="Unassembled WGS sequence"/>
</dbReference>
<name>A0A839GLA7_9BACT</name>
<feature type="domain" description="ABC transmembrane type-1" evidence="6">
    <location>
        <begin position="125"/>
        <end position="234"/>
    </location>
</feature>
<comment type="caution">
    <text evidence="7">The sequence shown here is derived from an EMBL/GenBank/DDBJ whole genome shotgun (WGS) entry which is preliminary data.</text>
</comment>
<dbReference type="InterPro" id="IPR011527">
    <property type="entry name" value="ABC1_TM_dom"/>
</dbReference>
<dbReference type="GO" id="GO:0008233">
    <property type="term" value="F:peptidase activity"/>
    <property type="evidence" value="ECO:0007669"/>
    <property type="project" value="InterPro"/>
</dbReference>